<gene>
    <name evidence="2" type="ORF">BS50DRAFT_98578</name>
</gene>
<feature type="region of interest" description="Disordered" evidence="1">
    <location>
        <begin position="1"/>
        <end position="25"/>
    </location>
</feature>
<evidence type="ECO:0000313" key="3">
    <source>
        <dbReference type="Proteomes" id="UP000240883"/>
    </source>
</evidence>
<keyword evidence="3" id="KW-1185">Reference proteome</keyword>
<proteinExistence type="predicted"/>
<dbReference type="Proteomes" id="UP000240883">
    <property type="component" value="Unassembled WGS sequence"/>
</dbReference>
<feature type="region of interest" description="Disordered" evidence="1">
    <location>
        <begin position="113"/>
        <end position="139"/>
    </location>
</feature>
<evidence type="ECO:0000256" key="1">
    <source>
        <dbReference type="SAM" id="MobiDB-lite"/>
    </source>
</evidence>
<organism evidence="2 3">
    <name type="scientific">Corynespora cassiicola Philippines</name>
    <dbReference type="NCBI Taxonomy" id="1448308"/>
    <lineage>
        <taxon>Eukaryota</taxon>
        <taxon>Fungi</taxon>
        <taxon>Dikarya</taxon>
        <taxon>Ascomycota</taxon>
        <taxon>Pezizomycotina</taxon>
        <taxon>Dothideomycetes</taxon>
        <taxon>Pleosporomycetidae</taxon>
        <taxon>Pleosporales</taxon>
        <taxon>Corynesporascaceae</taxon>
        <taxon>Corynespora</taxon>
    </lineage>
</organism>
<dbReference type="EMBL" id="KZ678139">
    <property type="protein sequence ID" value="PSN64130.1"/>
    <property type="molecule type" value="Genomic_DNA"/>
</dbReference>
<sequence>MLKDDQSGAPEQPISEGFEKTGKEERKTALELELEEQMAKMEQDFVRQIQVLKKEKRDQSDEIKSLRMQHEKWIYEFDDRLRNAKAGRLAKTVGRVRMERRSVLTETMRMVKAAFPSREPAPPPAGRDRESPRIGSLRNFQQSDDDSYLLEQSHQGTQDSLTHNHHLYEKYPQQQVPPQRTQSLDSISQGSNAVNSWLRFPGSSSTANMLENTKYSTLRRSYQ</sequence>
<name>A0A2T2NFH5_CORCC</name>
<dbReference type="AlphaFoldDB" id="A0A2T2NFH5"/>
<protein>
    <submittedName>
        <fullName evidence="2">Uncharacterized protein</fullName>
    </submittedName>
</protein>
<accession>A0A2T2NFH5</accession>
<evidence type="ECO:0000313" key="2">
    <source>
        <dbReference type="EMBL" id="PSN64130.1"/>
    </source>
</evidence>
<reference evidence="2 3" key="1">
    <citation type="journal article" date="2018" name="Front. Microbiol.">
        <title>Genome-Wide Analysis of Corynespora cassiicola Leaf Fall Disease Putative Effectors.</title>
        <authorList>
            <person name="Lopez D."/>
            <person name="Ribeiro S."/>
            <person name="Label P."/>
            <person name="Fumanal B."/>
            <person name="Venisse J.S."/>
            <person name="Kohler A."/>
            <person name="de Oliveira R.R."/>
            <person name="Labutti K."/>
            <person name="Lipzen A."/>
            <person name="Lail K."/>
            <person name="Bauer D."/>
            <person name="Ohm R.A."/>
            <person name="Barry K.W."/>
            <person name="Spatafora J."/>
            <person name="Grigoriev I.V."/>
            <person name="Martin F.M."/>
            <person name="Pujade-Renaud V."/>
        </authorList>
    </citation>
    <scope>NUCLEOTIDE SEQUENCE [LARGE SCALE GENOMIC DNA]</scope>
    <source>
        <strain evidence="2 3">Philippines</strain>
    </source>
</reference>